<feature type="domain" description="Glycosyl transferase family 1" evidence="2">
    <location>
        <begin position="226"/>
        <end position="358"/>
    </location>
</feature>
<evidence type="ECO:0000313" key="4">
    <source>
        <dbReference type="EMBL" id="MDX8033257.1"/>
    </source>
</evidence>
<dbReference type="GO" id="GO:0016757">
    <property type="term" value="F:glycosyltransferase activity"/>
    <property type="evidence" value="ECO:0007669"/>
    <property type="project" value="UniProtKB-KW"/>
</dbReference>
<dbReference type="SUPFAM" id="SSF53448">
    <property type="entry name" value="Nucleotide-diphospho-sugar transferases"/>
    <property type="match status" value="1"/>
</dbReference>
<dbReference type="InterPro" id="IPR001173">
    <property type="entry name" value="Glyco_trans_2-like"/>
</dbReference>
<keyword evidence="4" id="KW-0328">Glycosyltransferase</keyword>
<dbReference type="Gene3D" id="3.40.50.2000">
    <property type="entry name" value="Glycogen Phosphorylase B"/>
    <property type="match status" value="1"/>
</dbReference>
<dbReference type="EC" id="2.4.-.-" evidence="4"/>
<dbReference type="CDD" id="cd00761">
    <property type="entry name" value="Glyco_tranf_GTA_type"/>
    <property type="match status" value="1"/>
</dbReference>
<reference evidence="4 5" key="1">
    <citation type="submission" date="2023-11" db="EMBL/GenBank/DDBJ databases">
        <title>Lentzea sokolovensis, sp. nov., Lentzea kristufkii, sp. nov., and Lentzea miocenensis, sp. nov., rare actinobacteria from Sokolov Coal Basin, Miocene lacustrine sediment, Czech Republic.</title>
        <authorList>
            <person name="Lara A."/>
            <person name="Kotroba L."/>
            <person name="Nouioui I."/>
            <person name="Neumann-Schaal M."/>
            <person name="Mast Y."/>
            <person name="Chronakova A."/>
        </authorList>
    </citation>
    <scope>NUCLEOTIDE SEQUENCE [LARGE SCALE GENOMIC DNA]</scope>
    <source>
        <strain evidence="4 5">BCCO 10_0856</strain>
    </source>
</reference>
<dbReference type="RefSeq" id="WP_319968281.1">
    <property type="nucleotide sequence ID" value="NZ_JAXAVW010000019.1"/>
</dbReference>
<evidence type="ECO:0000313" key="5">
    <source>
        <dbReference type="Proteomes" id="UP001285521"/>
    </source>
</evidence>
<dbReference type="InterPro" id="IPR029044">
    <property type="entry name" value="Nucleotide-diphossugar_trans"/>
</dbReference>
<feature type="domain" description="Glycosyltransferase 2-like" evidence="3">
    <location>
        <begin position="431"/>
        <end position="590"/>
    </location>
</feature>
<organism evidence="4 5">
    <name type="scientific">Lentzea miocenica</name>
    <dbReference type="NCBI Taxonomy" id="3095431"/>
    <lineage>
        <taxon>Bacteria</taxon>
        <taxon>Bacillati</taxon>
        <taxon>Actinomycetota</taxon>
        <taxon>Actinomycetes</taxon>
        <taxon>Pseudonocardiales</taxon>
        <taxon>Pseudonocardiaceae</taxon>
        <taxon>Lentzea</taxon>
    </lineage>
</organism>
<evidence type="ECO:0000259" key="3">
    <source>
        <dbReference type="Pfam" id="PF00535"/>
    </source>
</evidence>
<protein>
    <submittedName>
        <fullName evidence="4">Glycosyltransferase</fullName>
        <ecNumber evidence="4">2.4.-.-</ecNumber>
    </submittedName>
</protein>
<dbReference type="InterPro" id="IPR001296">
    <property type="entry name" value="Glyco_trans_1"/>
</dbReference>
<keyword evidence="1 4" id="KW-0808">Transferase</keyword>
<dbReference type="Proteomes" id="UP001285521">
    <property type="component" value="Unassembled WGS sequence"/>
</dbReference>
<sequence length="836" mass="94424">MPVLWGVSFDATAMSGVVVEFIKIAKSFADQGYRVHLDLGYDIKADKGRFFQPYQHERVPDWITLDRVDGVARIAGYDREFVAATLEAVRHDQVPDADRIVAELADAIVRTWEDRGVTLVMVENGTLPENVTYTKALYRAIAMYGAAHDLGRYVLWRDHDLMWQSEPAKYGSFPYPSTPPMVNSPHIHYFALHEEAKRRTLEWMPHLRYLDVLPNTFTAPSRPARPDFREHYGVPRDAKIVARFTRIIPQKRIDRDLHLVARLPGTWLFVAGDTEENPEETGKLRQLAAELQVPVVFGGVLEPCESTGNGFSVRDLLAHADVVSFLTSYDYESYGNPIGEAIAAGVPYIASSYALYDTVYAGFQAPVLDIVAHDLPTPEFARQVQDLMTNAERRAEVVAHNQQLGTHHRAAANALVSDLFPPAMGEHVRLSVVLPVYNEATNIHDVLRSLHDQDEIDPETYEIVLVDNNSTDDTVAIARAFAERSKVPLHVIGEPEQGVAPARRTGMEFAAHRSRARRDPGERFYLVSADADCRVDRRWLVELFVAMEKDKAAIGVCDYYYSAEHFVGRPRLWDAIQRTLRCRAVTFSLFGGFPDGKGFAVEREAYESVGGIEIFYQLQHGRFVNHLSDDWDFGIKVRGSGHDITYAPRSKVEINPRRVNHALDEVIAGRAYGNDGIIVMRDIRPEAPERAVDLTEAEALQAWEFSIKDFTPKNTILPVLLTPSFLDEDAVVAFFGEDLASRIGTRIAEIRAEMSVVDFLPIHSYKTPTYRLYFEFRDEIFARLRATVGEDIGFPPPLPECFDDVPEDRFAEFVKYYCEDRESGEAHNYFGNGGVF</sequence>
<evidence type="ECO:0000259" key="2">
    <source>
        <dbReference type="Pfam" id="PF00534"/>
    </source>
</evidence>
<name>A0ABU4T516_9PSEU</name>
<dbReference type="PANTHER" id="PTHR43685">
    <property type="entry name" value="GLYCOSYLTRANSFERASE"/>
    <property type="match status" value="1"/>
</dbReference>
<dbReference type="SUPFAM" id="SSF53756">
    <property type="entry name" value="UDP-Glycosyltransferase/glycogen phosphorylase"/>
    <property type="match status" value="1"/>
</dbReference>
<dbReference type="Pfam" id="PF00535">
    <property type="entry name" value="Glycos_transf_2"/>
    <property type="match status" value="1"/>
</dbReference>
<gene>
    <name evidence="4" type="ORF">SK803_23820</name>
</gene>
<evidence type="ECO:0000256" key="1">
    <source>
        <dbReference type="ARBA" id="ARBA00022679"/>
    </source>
</evidence>
<keyword evidence="5" id="KW-1185">Reference proteome</keyword>
<dbReference type="Gene3D" id="3.90.550.10">
    <property type="entry name" value="Spore Coat Polysaccharide Biosynthesis Protein SpsA, Chain A"/>
    <property type="match status" value="1"/>
</dbReference>
<dbReference type="CDD" id="cd03801">
    <property type="entry name" value="GT4_PimA-like"/>
    <property type="match status" value="1"/>
</dbReference>
<dbReference type="InterPro" id="IPR050834">
    <property type="entry name" value="Glycosyltransf_2"/>
</dbReference>
<dbReference type="Pfam" id="PF00534">
    <property type="entry name" value="Glycos_transf_1"/>
    <property type="match status" value="1"/>
</dbReference>
<dbReference type="EMBL" id="JAXAVW010000019">
    <property type="protein sequence ID" value="MDX8033257.1"/>
    <property type="molecule type" value="Genomic_DNA"/>
</dbReference>
<proteinExistence type="predicted"/>
<comment type="caution">
    <text evidence="4">The sequence shown here is derived from an EMBL/GenBank/DDBJ whole genome shotgun (WGS) entry which is preliminary data.</text>
</comment>
<dbReference type="PANTHER" id="PTHR43685:SF14">
    <property type="entry name" value="GLYCOSYLTRANSFERASE 2-LIKE DOMAIN-CONTAINING PROTEIN"/>
    <property type="match status" value="1"/>
</dbReference>
<accession>A0ABU4T516</accession>